<protein>
    <recommendedName>
        <fullName evidence="2">DeoxyPurine in DNA protein A domain-containing protein</fullName>
    </recommendedName>
</protein>
<dbReference type="InterPro" id="IPR055645">
    <property type="entry name" value="DpdA"/>
</dbReference>
<dbReference type="Pfam" id="PF23859">
    <property type="entry name" value="DpdA"/>
    <property type="match status" value="1"/>
</dbReference>
<evidence type="ECO:0000313" key="4">
    <source>
        <dbReference type="Proteomes" id="UP000631670"/>
    </source>
</evidence>
<sequence length="102" mass="11256">MLMRHAPPTHPSNDLNHTCWSTTVSRRRPLNWHDATGDLRRSSGTPREPVLQGQSIADYHRCADLSGRRGVDFAAAALVGVGSICRRQHRRSRVDPSFAGAA</sequence>
<evidence type="ECO:0000313" key="3">
    <source>
        <dbReference type="EMBL" id="MBE1493181.1"/>
    </source>
</evidence>
<organism evidence="3 4">
    <name type="scientific">Amycolatopsis lexingtonensis</name>
    <dbReference type="NCBI Taxonomy" id="218822"/>
    <lineage>
        <taxon>Bacteria</taxon>
        <taxon>Bacillati</taxon>
        <taxon>Actinomycetota</taxon>
        <taxon>Actinomycetes</taxon>
        <taxon>Pseudonocardiales</taxon>
        <taxon>Pseudonocardiaceae</taxon>
        <taxon>Amycolatopsis</taxon>
    </lineage>
</organism>
<comment type="caution">
    <text evidence="3">The sequence shown here is derived from an EMBL/GenBank/DDBJ whole genome shotgun (WGS) entry which is preliminary data.</text>
</comment>
<proteinExistence type="predicted"/>
<accession>A0ABR9HQH8</accession>
<keyword evidence="4" id="KW-1185">Reference proteome</keyword>
<name>A0ABR9HQH8_9PSEU</name>
<evidence type="ECO:0000256" key="1">
    <source>
        <dbReference type="SAM" id="MobiDB-lite"/>
    </source>
</evidence>
<reference evidence="3 4" key="1">
    <citation type="submission" date="2020-10" db="EMBL/GenBank/DDBJ databases">
        <title>Sequencing the genomes of 1000 actinobacteria strains.</title>
        <authorList>
            <person name="Klenk H.-P."/>
        </authorList>
    </citation>
    <scope>NUCLEOTIDE SEQUENCE [LARGE SCALE GENOMIC DNA]</scope>
    <source>
        <strain evidence="3 4">DSM 44653</strain>
    </source>
</reference>
<dbReference type="Proteomes" id="UP000631670">
    <property type="component" value="Unassembled WGS sequence"/>
</dbReference>
<feature type="domain" description="DeoxyPurine in DNA protein A" evidence="2">
    <location>
        <begin position="43"/>
        <end position="90"/>
    </location>
</feature>
<dbReference type="EMBL" id="JADBEG010000001">
    <property type="protein sequence ID" value="MBE1493181.1"/>
    <property type="molecule type" value="Genomic_DNA"/>
</dbReference>
<feature type="region of interest" description="Disordered" evidence="1">
    <location>
        <begin position="31"/>
        <end position="52"/>
    </location>
</feature>
<gene>
    <name evidence="3" type="ORF">H4696_000281</name>
</gene>
<evidence type="ECO:0000259" key="2">
    <source>
        <dbReference type="Pfam" id="PF23859"/>
    </source>
</evidence>